<evidence type="ECO:0000313" key="13">
    <source>
        <dbReference type="EMBL" id="ATB31384.1"/>
    </source>
</evidence>
<dbReference type="InterPro" id="IPR039421">
    <property type="entry name" value="Type_1_exporter"/>
</dbReference>
<dbReference type="FunFam" id="3.40.50.300:FF:000299">
    <property type="entry name" value="ABC transporter ATP-binding protein/permease"/>
    <property type="match status" value="1"/>
</dbReference>
<dbReference type="PANTHER" id="PTHR24221">
    <property type="entry name" value="ATP-BINDING CASSETTE SUB-FAMILY B"/>
    <property type="match status" value="1"/>
</dbReference>
<dbReference type="SMART" id="SM00382">
    <property type="entry name" value="AAA"/>
    <property type="match status" value="1"/>
</dbReference>
<dbReference type="AlphaFoldDB" id="A0A250IHT8"/>
<dbReference type="GO" id="GO:0005524">
    <property type="term" value="F:ATP binding"/>
    <property type="evidence" value="ECO:0007669"/>
    <property type="project" value="UniProtKB-KW"/>
</dbReference>
<dbReference type="PROSITE" id="PS50990">
    <property type="entry name" value="PEPTIDASE_C39"/>
    <property type="match status" value="1"/>
</dbReference>
<comment type="subcellular location">
    <subcellularLocation>
        <location evidence="1">Cell membrane</location>
        <topology evidence="1">Multi-pass membrane protein</topology>
    </subcellularLocation>
</comment>
<dbReference type="RefSeq" id="WP_095979721.1">
    <property type="nucleotide sequence ID" value="NZ_CP022163.1"/>
</dbReference>
<evidence type="ECO:0000259" key="11">
    <source>
        <dbReference type="PROSITE" id="PS50929"/>
    </source>
</evidence>
<dbReference type="PROSITE" id="PS50929">
    <property type="entry name" value="ABC_TM1F"/>
    <property type="match status" value="1"/>
</dbReference>
<evidence type="ECO:0000259" key="12">
    <source>
        <dbReference type="PROSITE" id="PS50990"/>
    </source>
</evidence>
<evidence type="ECO:0000256" key="5">
    <source>
        <dbReference type="ARBA" id="ARBA00022741"/>
    </source>
</evidence>
<evidence type="ECO:0000313" key="14">
    <source>
        <dbReference type="Proteomes" id="UP000217289"/>
    </source>
</evidence>
<evidence type="ECO:0000259" key="10">
    <source>
        <dbReference type="PROSITE" id="PS50893"/>
    </source>
</evidence>
<dbReference type="InterPro" id="IPR005074">
    <property type="entry name" value="Peptidase_C39"/>
</dbReference>
<dbReference type="Gene3D" id="3.90.70.10">
    <property type="entry name" value="Cysteine proteinases"/>
    <property type="match status" value="1"/>
</dbReference>
<keyword evidence="14" id="KW-1185">Reference proteome</keyword>
<evidence type="ECO:0000256" key="4">
    <source>
        <dbReference type="ARBA" id="ARBA00022692"/>
    </source>
</evidence>
<keyword evidence="3" id="KW-1003">Cell membrane</keyword>
<evidence type="ECO:0000256" key="6">
    <source>
        <dbReference type="ARBA" id="ARBA00022840"/>
    </source>
</evidence>
<feature type="domain" description="ABC transmembrane type-1" evidence="11">
    <location>
        <begin position="188"/>
        <end position="467"/>
    </location>
</feature>
<dbReference type="GO" id="GO:0016887">
    <property type="term" value="F:ATP hydrolysis activity"/>
    <property type="evidence" value="ECO:0007669"/>
    <property type="project" value="InterPro"/>
</dbReference>
<evidence type="ECO:0000256" key="3">
    <source>
        <dbReference type="ARBA" id="ARBA00022475"/>
    </source>
</evidence>
<dbReference type="Pfam" id="PF03412">
    <property type="entry name" value="Peptidase_C39"/>
    <property type="match status" value="1"/>
</dbReference>
<dbReference type="OrthoDB" id="9760168at2"/>
<evidence type="ECO:0000256" key="8">
    <source>
        <dbReference type="ARBA" id="ARBA00023136"/>
    </source>
</evidence>
<dbReference type="KEGG" id="mbd:MEBOL_004846"/>
<dbReference type="InterPro" id="IPR027417">
    <property type="entry name" value="P-loop_NTPase"/>
</dbReference>
<feature type="domain" description="ABC transporter" evidence="10">
    <location>
        <begin position="500"/>
        <end position="733"/>
    </location>
</feature>
<organism evidence="13 14">
    <name type="scientific">Melittangium boletus DSM 14713</name>
    <dbReference type="NCBI Taxonomy" id="1294270"/>
    <lineage>
        <taxon>Bacteria</taxon>
        <taxon>Pseudomonadati</taxon>
        <taxon>Myxococcota</taxon>
        <taxon>Myxococcia</taxon>
        <taxon>Myxococcales</taxon>
        <taxon>Cystobacterineae</taxon>
        <taxon>Archangiaceae</taxon>
        <taxon>Melittangium</taxon>
    </lineage>
</organism>
<feature type="transmembrane region" description="Helical" evidence="9">
    <location>
        <begin position="221"/>
        <end position="242"/>
    </location>
</feature>
<dbReference type="GO" id="GO:0005886">
    <property type="term" value="C:plasma membrane"/>
    <property type="evidence" value="ECO:0007669"/>
    <property type="project" value="UniProtKB-SubCell"/>
</dbReference>
<dbReference type="SUPFAM" id="SSF90123">
    <property type="entry name" value="ABC transporter transmembrane region"/>
    <property type="match status" value="1"/>
</dbReference>
<dbReference type="PROSITE" id="PS00211">
    <property type="entry name" value="ABC_TRANSPORTER_1"/>
    <property type="match status" value="1"/>
</dbReference>
<evidence type="ECO:0000256" key="7">
    <source>
        <dbReference type="ARBA" id="ARBA00022989"/>
    </source>
</evidence>
<dbReference type="PANTHER" id="PTHR24221:SF606">
    <property type="entry name" value="COLICIN V SECRETION-PROCESSING ATP-BINDING PROTEIN"/>
    <property type="match status" value="1"/>
</dbReference>
<evidence type="ECO:0000256" key="2">
    <source>
        <dbReference type="ARBA" id="ARBA00022448"/>
    </source>
</evidence>
<dbReference type="InterPro" id="IPR011527">
    <property type="entry name" value="ABC1_TM_dom"/>
</dbReference>
<keyword evidence="5" id="KW-0547">Nucleotide-binding</keyword>
<feature type="transmembrane region" description="Helical" evidence="9">
    <location>
        <begin position="185"/>
        <end position="209"/>
    </location>
</feature>
<keyword evidence="6" id="KW-0067">ATP-binding</keyword>
<gene>
    <name evidence="13" type="ORF">MEBOL_004846</name>
</gene>
<feature type="domain" description="Peptidase C39" evidence="12">
    <location>
        <begin position="36"/>
        <end position="155"/>
    </location>
</feature>
<keyword evidence="2" id="KW-0813">Transport</keyword>
<keyword evidence="8 9" id="KW-0472">Membrane</keyword>
<dbReference type="Pfam" id="PF00005">
    <property type="entry name" value="ABC_tran"/>
    <property type="match status" value="1"/>
</dbReference>
<proteinExistence type="predicted"/>
<name>A0A250IHT8_9BACT</name>
<dbReference type="Pfam" id="PF00664">
    <property type="entry name" value="ABC_membrane"/>
    <property type="match status" value="1"/>
</dbReference>
<dbReference type="PROSITE" id="PS50893">
    <property type="entry name" value="ABC_TRANSPORTER_2"/>
    <property type="match status" value="1"/>
</dbReference>
<protein>
    <recommendedName>
        <fullName evidence="15">Lantibiotic ABC transporter permease</fullName>
    </recommendedName>
</protein>
<keyword evidence="7 9" id="KW-1133">Transmembrane helix</keyword>
<accession>A0A250IHT8</accession>
<dbReference type="InterPro" id="IPR003593">
    <property type="entry name" value="AAA+_ATPase"/>
</dbReference>
<dbReference type="SUPFAM" id="SSF52540">
    <property type="entry name" value="P-loop containing nucleoside triphosphate hydrolases"/>
    <property type="match status" value="1"/>
</dbReference>
<dbReference type="InterPro" id="IPR036640">
    <property type="entry name" value="ABC1_TM_sf"/>
</dbReference>
<dbReference type="GO" id="GO:0034040">
    <property type="term" value="F:ATPase-coupled lipid transmembrane transporter activity"/>
    <property type="evidence" value="ECO:0007669"/>
    <property type="project" value="TreeGrafter"/>
</dbReference>
<evidence type="ECO:0008006" key="15">
    <source>
        <dbReference type="Google" id="ProtNLM"/>
    </source>
</evidence>
<dbReference type="Proteomes" id="UP000217289">
    <property type="component" value="Chromosome"/>
</dbReference>
<dbReference type="Gene3D" id="1.20.1560.10">
    <property type="entry name" value="ABC transporter type 1, transmembrane domain"/>
    <property type="match status" value="1"/>
</dbReference>
<dbReference type="Gene3D" id="3.40.50.300">
    <property type="entry name" value="P-loop containing nucleotide triphosphate hydrolases"/>
    <property type="match status" value="1"/>
</dbReference>
<dbReference type="InterPro" id="IPR003439">
    <property type="entry name" value="ABC_transporter-like_ATP-bd"/>
</dbReference>
<dbReference type="CDD" id="cd18779">
    <property type="entry name" value="ABC_6TM_T1SS_like"/>
    <property type="match status" value="1"/>
</dbReference>
<evidence type="ECO:0000256" key="9">
    <source>
        <dbReference type="SAM" id="Phobius"/>
    </source>
</evidence>
<dbReference type="EMBL" id="CP022163">
    <property type="protein sequence ID" value="ATB31384.1"/>
    <property type="molecule type" value="Genomic_DNA"/>
</dbReference>
<reference evidence="13 14" key="1">
    <citation type="submission" date="2017-06" db="EMBL/GenBank/DDBJ databases">
        <authorList>
            <person name="Kim H.J."/>
            <person name="Triplett B.A."/>
        </authorList>
    </citation>
    <scope>NUCLEOTIDE SEQUENCE [LARGE SCALE GENOMIC DNA]</scope>
    <source>
        <strain evidence="13 14">DSM 14713</strain>
    </source>
</reference>
<dbReference type="GO" id="GO:0008233">
    <property type="term" value="F:peptidase activity"/>
    <property type="evidence" value="ECO:0007669"/>
    <property type="project" value="InterPro"/>
</dbReference>
<dbReference type="InterPro" id="IPR017871">
    <property type="entry name" value="ABC_transporter-like_CS"/>
</dbReference>
<evidence type="ECO:0000256" key="1">
    <source>
        <dbReference type="ARBA" id="ARBA00004651"/>
    </source>
</evidence>
<keyword evidence="4 9" id="KW-0812">Transmembrane</keyword>
<dbReference type="GO" id="GO:0140359">
    <property type="term" value="F:ABC-type transporter activity"/>
    <property type="evidence" value="ECO:0007669"/>
    <property type="project" value="InterPro"/>
</dbReference>
<dbReference type="GO" id="GO:0006508">
    <property type="term" value="P:proteolysis"/>
    <property type="evidence" value="ECO:0007669"/>
    <property type="project" value="InterPro"/>
</dbReference>
<sequence>MTPIEPPPKKGLLDRFPVLRELQSRLRERRVPVVRQLSATECGAACLTMVLNYHGRAMRLEEVRDLLGPQRDGLSALQLLHAARRFGLRARGVSIDTNALEFLPAGSILHWRFSHFVVFERLHKDGVDIVDPASGRQRLPLEEFRRAFTGVTLLLEPGEGFETRKAGPRRTSRYVSQILRQSDTLARVLVVSFMLQLFALAIPALTGLVVDRVVPRGDQHLLIVLSLGLASIALFNLMASLIRGHMLVELRTRIDSSLSLGFLEHLVSLSYAFFQVRSSGDLLARMNTNTAVREILSSTAVSGILDGSLVFIYLIIILVASPTLGLLVLGLAALQVLIFVFSRKQQGELMGRSLEMEAQSQSYQVEMLTGIQSLKAYGAEHRAVQHYAGLLVRVLNVSLQRGNLTAWVDALNGTLRLASPLVLLCVGTWQVLSGDTSLGTMLGLNALAAGLLAPLANLVATANQLQLLGSYITRLDDVLDAAPEQNPDISRPSHTLRGGIALEHVSFRYGPMAPFVVKDVSVSIAPGQFVALVGRSGAGKSTLANLLIGLYPPTAGTLRYDGVDLSTLDLHSVRTQMGVVLQDAAFFGASVRANISMMDPEVLLSAVEEAAQAAQVHEEIMAMPMRYDTLLMDRGASLSGGQRQRLSLARALVRKPAVLLLDEATSALDAITERRVQQALAELRCTRIVIAHRLSTVVNADLILVMDGGQLVESGTHAELLARGGIYTALVRAQLGASDQAA</sequence>